<sequence length="155" mass="17788">MRHDEIPDELRPLVYDFFFWFSRFEYALKEARMLKKLEPGEKAEADWTRFINAHKDGYQINAAGKALIAANPKRQIVTETGLDFRDVGFNPGASDLERVVRLANAVRNNLFHGGKHGSAYWTDADRMKLLLQTTICVLDDLADQTGLTSDYRSEY</sequence>
<evidence type="ECO:0000313" key="2">
    <source>
        <dbReference type="Proteomes" id="UP000258016"/>
    </source>
</evidence>
<accession>A0ABN5B9R1</accession>
<dbReference type="RefSeq" id="WP_117353767.1">
    <property type="nucleotide sequence ID" value="NZ_CP020084.1"/>
</dbReference>
<name>A0ABN5B9R1_9SPHN</name>
<dbReference type="GeneID" id="303487719"/>
<geneLocation type="plasmid" evidence="1 2">
    <name>unnamed</name>
</geneLocation>
<evidence type="ECO:0008006" key="3">
    <source>
        <dbReference type="Google" id="ProtNLM"/>
    </source>
</evidence>
<gene>
    <name evidence="1" type="ORF">B5J99_19190</name>
</gene>
<evidence type="ECO:0000313" key="1">
    <source>
        <dbReference type="EMBL" id="ASR53757.1"/>
    </source>
</evidence>
<keyword evidence="2" id="KW-1185">Reference proteome</keyword>
<protein>
    <recommendedName>
        <fullName evidence="3">MAE-28990/MAE-18760-like HEPN domain-containing protein</fullName>
    </recommendedName>
</protein>
<keyword evidence="1" id="KW-0614">Plasmid</keyword>
<proteinExistence type="predicted"/>
<organism evidence="1 2">
    <name type="scientific">Blastomonas fulva</name>
    <dbReference type="NCBI Taxonomy" id="1550728"/>
    <lineage>
        <taxon>Bacteria</taxon>
        <taxon>Pseudomonadati</taxon>
        <taxon>Pseudomonadota</taxon>
        <taxon>Alphaproteobacteria</taxon>
        <taxon>Sphingomonadales</taxon>
        <taxon>Sphingomonadaceae</taxon>
        <taxon>Blastomonas</taxon>
    </lineage>
</organism>
<dbReference type="EMBL" id="CP020084">
    <property type="protein sequence ID" value="ASR53757.1"/>
    <property type="molecule type" value="Genomic_DNA"/>
</dbReference>
<dbReference type="Proteomes" id="UP000258016">
    <property type="component" value="Plasmid unnamed"/>
</dbReference>
<reference evidence="1 2" key="1">
    <citation type="submission" date="2017-03" db="EMBL/GenBank/DDBJ databases">
        <title>Complete genome sequence of Blastomonas fulva degrading microcsystin LR.</title>
        <authorList>
            <person name="Lee H.-g."/>
            <person name="Jin L."/>
            <person name="oh H.-M."/>
        </authorList>
    </citation>
    <scope>NUCLEOTIDE SEQUENCE [LARGE SCALE GENOMIC DNA]</scope>
    <source>
        <strain evidence="1 2">T2</strain>
        <plasmid evidence="1 2">unnamed</plasmid>
    </source>
</reference>